<evidence type="ECO:0000259" key="1">
    <source>
        <dbReference type="PROSITE" id="PS50097"/>
    </source>
</evidence>
<dbReference type="PROSITE" id="PS50097">
    <property type="entry name" value="BTB"/>
    <property type="match status" value="1"/>
</dbReference>
<dbReference type="SMART" id="SM00225">
    <property type="entry name" value="BTB"/>
    <property type="match status" value="1"/>
</dbReference>
<dbReference type="EnsemblMetazoa" id="CapteT66377">
    <property type="protein sequence ID" value="CapteP66377"/>
    <property type="gene ID" value="CapteG66377"/>
</dbReference>
<dbReference type="Proteomes" id="UP000014760">
    <property type="component" value="Unassembled WGS sequence"/>
</dbReference>
<dbReference type="CDD" id="cd18186">
    <property type="entry name" value="BTB_POZ_ZBTB_KLHL-like"/>
    <property type="match status" value="1"/>
</dbReference>
<evidence type="ECO:0000313" key="4">
    <source>
        <dbReference type="Proteomes" id="UP000014760"/>
    </source>
</evidence>
<reference evidence="4" key="1">
    <citation type="submission" date="2012-12" db="EMBL/GenBank/DDBJ databases">
        <authorList>
            <person name="Hellsten U."/>
            <person name="Grimwood J."/>
            <person name="Chapman J.A."/>
            <person name="Shapiro H."/>
            <person name="Aerts A."/>
            <person name="Otillar R.P."/>
            <person name="Terry A.Y."/>
            <person name="Boore J.L."/>
            <person name="Simakov O."/>
            <person name="Marletaz F."/>
            <person name="Cho S.-J."/>
            <person name="Edsinger-Gonzales E."/>
            <person name="Havlak P."/>
            <person name="Kuo D.-H."/>
            <person name="Larsson T."/>
            <person name="Lv J."/>
            <person name="Arendt D."/>
            <person name="Savage R."/>
            <person name="Osoegawa K."/>
            <person name="de Jong P."/>
            <person name="Lindberg D.R."/>
            <person name="Seaver E.C."/>
            <person name="Weisblat D.A."/>
            <person name="Putnam N.H."/>
            <person name="Grigoriev I.V."/>
            <person name="Rokhsar D.S."/>
        </authorList>
    </citation>
    <scope>NUCLEOTIDE SEQUENCE</scope>
    <source>
        <strain evidence="4">I ESC-2004</strain>
    </source>
</reference>
<dbReference type="HOGENOM" id="CLU_004253_11_4_1"/>
<sequence>TDVVIHVKDEQIHCHKAILAAASIFFKKMLTSDLKEKQEDEIHLHGTDFKTMSHIVDAIYGGELKLHGDIVQYILMSCHQYEMHHFMELCTHYIALHMDCDNCIDIYLL</sequence>
<dbReference type="Gene3D" id="3.30.710.10">
    <property type="entry name" value="Potassium Channel Kv1.1, Chain A"/>
    <property type="match status" value="1"/>
</dbReference>
<accession>R7U0W2</accession>
<evidence type="ECO:0000313" key="2">
    <source>
        <dbReference type="EMBL" id="ELT99828.1"/>
    </source>
</evidence>
<dbReference type="SUPFAM" id="SSF54695">
    <property type="entry name" value="POZ domain"/>
    <property type="match status" value="1"/>
</dbReference>
<proteinExistence type="predicted"/>
<dbReference type="InterPro" id="IPR000210">
    <property type="entry name" value="BTB/POZ_dom"/>
</dbReference>
<dbReference type="EMBL" id="AMQN01001879">
    <property type="status" value="NOT_ANNOTATED_CDS"/>
    <property type="molecule type" value="Genomic_DNA"/>
</dbReference>
<dbReference type="Pfam" id="PF00651">
    <property type="entry name" value="BTB"/>
    <property type="match status" value="1"/>
</dbReference>
<dbReference type="AlphaFoldDB" id="R7U0W2"/>
<dbReference type="InterPro" id="IPR011333">
    <property type="entry name" value="SKP1/BTB/POZ_sf"/>
</dbReference>
<reference evidence="2 4" key="2">
    <citation type="journal article" date="2013" name="Nature">
        <title>Insights into bilaterian evolution from three spiralian genomes.</title>
        <authorList>
            <person name="Simakov O."/>
            <person name="Marletaz F."/>
            <person name="Cho S.J."/>
            <person name="Edsinger-Gonzales E."/>
            <person name="Havlak P."/>
            <person name="Hellsten U."/>
            <person name="Kuo D.H."/>
            <person name="Larsson T."/>
            <person name="Lv J."/>
            <person name="Arendt D."/>
            <person name="Savage R."/>
            <person name="Osoegawa K."/>
            <person name="de Jong P."/>
            <person name="Grimwood J."/>
            <person name="Chapman J.A."/>
            <person name="Shapiro H."/>
            <person name="Aerts A."/>
            <person name="Otillar R.P."/>
            <person name="Terry A.Y."/>
            <person name="Boore J.L."/>
            <person name="Grigoriev I.V."/>
            <person name="Lindberg D.R."/>
            <person name="Seaver E.C."/>
            <person name="Weisblat D.A."/>
            <person name="Putnam N.H."/>
            <person name="Rokhsar D.S."/>
        </authorList>
    </citation>
    <scope>NUCLEOTIDE SEQUENCE</scope>
    <source>
        <strain evidence="2 4">I ESC-2004</strain>
    </source>
</reference>
<dbReference type="PANTHER" id="PTHR45632">
    <property type="entry name" value="LD33804P"/>
    <property type="match status" value="1"/>
</dbReference>
<organism evidence="2">
    <name type="scientific">Capitella teleta</name>
    <name type="common">Polychaete worm</name>
    <dbReference type="NCBI Taxonomy" id="283909"/>
    <lineage>
        <taxon>Eukaryota</taxon>
        <taxon>Metazoa</taxon>
        <taxon>Spiralia</taxon>
        <taxon>Lophotrochozoa</taxon>
        <taxon>Annelida</taxon>
        <taxon>Polychaeta</taxon>
        <taxon>Sedentaria</taxon>
        <taxon>Scolecida</taxon>
        <taxon>Capitellidae</taxon>
        <taxon>Capitella</taxon>
    </lineage>
</organism>
<name>R7U0W2_CAPTE</name>
<gene>
    <name evidence="2" type="ORF">CAPTEDRAFT_66377</name>
</gene>
<reference evidence="3" key="3">
    <citation type="submission" date="2015-06" db="UniProtKB">
        <authorList>
            <consortium name="EnsemblMetazoa"/>
        </authorList>
    </citation>
    <scope>IDENTIFICATION</scope>
</reference>
<dbReference type="OrthoDB" id="6418787at2759"/>
<dbReference type="EMBL" id="KB306459">
    <property type="protein sequence ID" value="ELT99828.1"/>
    <property type="molecule type" value="Genomic_DNA"/>
</dbReference>
<feature type="non-terminal residue" evidence="2">
    <location>
        <position position="1"/>
    </location>
</feature>
<feature type="domain" description="BTB" evidence="1">
    <location>
        <begin position="1"/>
        <end position="68"/>
    </location>
</feature>
<feature type="non-terminal residue" evidence="2">
    <location>
        <position position="109"/>
    </location>
</feature>
<evidence type="ECO:0000313" key="3">
    <source>
        <dbReference type="EnsemblMetazoa" id="CapteP66377"/>
    </source>
</evidence>
<dbReference type="OMA" id="HEIPAHR"/>
<keyword evidence="4" id="KW-1185">Reference proteome</keyword>
<protein>
    <recommendedName>
        <fullName evidence="1">BTB domain-containing protein</fullName>
    </recommendedName>
</protein>
<dbReference type="STRING" id="283909.R7U0W2"/>